<keyword evidence="6" id="KW-0408">Iron</keyword>
<keyword evidence="7" id="KW-0411">Iron-sulfur</keyword>
<dbReference type="GO" id="GO:0016491">
    <property type="term" value="F:oxidoreductase activity"/>
    <property type="evidence" value="ECO:0007669"/>
    <property type="project" value="UniProtKB-KW"/>
</dbReference>
<keyword evidence="9" id="KW-0676">Redox-active center</keyword>
<dbReference type="GO" id="GO:0046872">
    <property type="term" value="F:metal ion binding"/>
    <property type="evidence" value="ECO:0007669"/>
    <property type="project" value="UniProtKB-KW"/>
</dbReference>
<evidence type="ECO:0000256" key="9">
    <source>
        <dbReference type="ARBA" id="ARBA00023284"/>
    </source>
</evidence>
<dbReference type="Pfam" id="PF02677">
    <property type="entry name" value="QueH"/>
    <property type="match status" value="1"/>
</dbReference>
<dbReference type="EMBL" id="FPHC01000004">
    <property type="protein sequence ID" value="SFV49883.1"/>
    <property type="molecule type" value="Genomic_DNA"/>
</dbReference>
<dbReference type="PANTHER" id="PTHR36701">
    <property type="entry name" value="EPOXYQUEUOSINE REDUCTASE QUEH"/>
    <property type="match status" value="1"/>
</dbReference>
<sequence length="359" mass="42052">MLIHICCAVDSHYFLQKIRVDYPDEKLIGFFYDPNIHPYSEYQLRLLDVKRSCNMLDIELIEGEYDTLGWLDAVRGLESEPEKGARCSVCFDKRFEVSAQKCFELGERLFTSTLLTSPKKSLKQLQSAGDKLAQKYGVEFVAPDYRKASGTQEQNILAKEDKLYRQDYCGCIYGLTMQREQQDRLADELFTPISGRIEPESIEARLRLYTKRYEYEEEGREYRIIKQRFLNYRLLRGYLQVRREPVDVHFLPYSILKGEYSRGKIEYSIGDIHYMNRDEIRFITIDYYNKLAGRDYGSIAELIYSPPSFEAEVEMRSQIEPDSYSLSAILVVEAIPDKKIEILCQAKTYSDVREVLVEI</sequence>
<evidence type="ECO:0000256" key="4">
    <source>
        <dbReference type="ARBA" id="ARBA00022785"/>
    </source>
</evidence>
<evidence type="ECO:0000313" key="10">
    <source>
        <dbReference type="EMBL" id="SFV49883.1"/>
    </source>
</evidence>
<protein>
    <submittedName>
        <fullName evidence="10">FIG053235: Diacylglucosamine hydrolase like</fullName>
    </submittedName>
</protein>
<evidence type="ECO:0000256" key="7">
    <source>
        <dbReference type="ARBA" id="ARBA00023014"/>
    </source>
</evidence>
<dbReference type="PANTHER" id="PTHR36701:SF1">
    <property type="entry name" value="EPOXYQUEUOSINE REDUCTASE QUEH"/>
    <property type="match status" value="1"/>
</dbReference>
<dbReference type="AlphaFoldDB" id="A0A1W1B8M1"/>
<keyword evidence="4" id="KW-0671">Queuosine biosynthesis</keyword>
<dbReference type="HAMAP" id="MF_02089">
    <property type="entry name" value="QueH"/>
    <property type="match status" value="1"/>
</dbReference>
<evidence type="ECO:0000256" key="2">
    <source>
        <dbReference type="ARBA" id="ARBA00022694"/>
    </source>
</evidence>
<evidence type="ECO:0000256" key="1">
    <source>
        <dbReference type="ARBA" id="ARBA00022485"/>
    </source>
</evidence>
<keyword evidence="1" id="KW-0004">4Fe-4S</keyword>
<dbReference type="GO" id="GO:0051539">
    <property type="term" value="F:4 iron, 4 sulfur cluster binding"/>
    <property type="evidence" value="ECO:0007669"/>
    <property type="project" value="UniProtKB-KW"/>
</dbReference>
<dbReference type="GO" id="GO:0008616">
    <property type="term" value="P:tRNA queuosine(34) biosynthetic process"/>
    <property type="evidence" value="ECO:0007669"/>
    <property type="project" value="UniProtKB-KW"/>
</dbReference>
<dbReference type="GO" id="GO:0016787">
    <property type="term" value="F:hydrolase activity"/>
    <property type="evidence" value="ECO:0007669"/>
    <property type="project" value="UniProtKB-KW"/>
</dbReference>
<keyword evidence="8" id="KW-1015">Disulfide bond</keyword>
<organism evidence="10">
    <name type="scientific">hydrothermal vent metagenome</name>
    <dbReference type="NCBI Taxonomy" id="652676"/>
    <lineage>
        <taxon>unclassified sequences</taxon>
        <taxon>metagenomes</taxon>
        <taxon>ecological metagenomes</taxon>
    </lineage>
</organism>
<reference evidence="10" key="1">
    <citation type="submission" date="2016-10" db="EMBL/GenBank/DDBJ databases">
        <authorList>
            <person name="de Groot N.N."/>
        </authorList>
    </citation>
    <scope>NUCLEOTIDE SEQUENCE</scope>
</reference>
<keyword evidence="3" id="KW-0479">Metal-binding</keyword>
<gene>
    <name evidence="10" type="ORF">MNB_SV-6-908</name>
</gene>
<evidence type="ECO:0000256" key="5">
    <source>
        <dbReference type="ARBA" id="ARBA00023002"/>
    </source>
</evidence>
<evidence type="ECO:0000256" key="6">
    <source>
        <dbReference type="ARBA" id="ARBA00023004"/>
    </source>
</evidence>
<dbReference type="InterPro" id="IPR003828">
    <property type="entry name" value="QueH"/>
</dbReference>
<keyword evidence="2" id="KW-0819">tRNA processing</keyword>
<keyword evidence="10" id="KW-0378">Hydrolase</keyword>
<accession>A0A1W1B8M1</accession>
<keyword evidence="5" id="KW-0560">Oxidoreductase</keyword>
<proteinExistence type="inferred from homology"/>
<name>A0A1W1B8M1_9ZZZZ</name>
<evidence type="ECO:0000256" key="3">
    <source>
        <dbReference type="ARBA" id="ARBA00022723"/>
    </source>
</evidence>
<evidence type="ECO:0000256" key="8">
    <source>
        <dbReference type="ARBA" id="ARBA00023157"/>
    </source>
</evidence>